<organism evidence="2 3">
    <name type="scientific">Paracoccus spongiarum</name>
    <dbReference type="NCBI Taxonomy" id="3064387"/>
    <lineage>
        <taxon>Bacteria</taxon>
        <taxon>Pseudomonadati</taxon>
        <taxon>Pseudomonadota</taxon>
        <taxon>Alphaproteobacteria</taxon>
        <taxon>Rhodobacterales</taxon>
        <taxon>Paracoccaceae</taxon>
        <taxon>Paracoccus</taxon>
    </lineage>
</organism>
<keyword evidence="3" id="KW-1185">Reference proteome</keyword>
<dbReference type="Proteomes" id="UP001224997">
    <property type="component" value="Unassembled WGS sequence"/>
</dbReference>
<reference evidence="2 3" key="1">
    <citation type="submission" date="2023-08" db="EMBL/GenBank/DDBJ databases">
        <authorList>
            <person name="Park J.-S."/>
        </authorList>
    </citation>
    <scope>NUCLEOTIDE SEQUENCE [LARGE SCALE GENOMIC DNA]</scope>
    <source>
        <strain evidence="2 3">2205BS29-5</strain>
    </source>
</reference>
<dbReference type="EMBL" id="JAVAMQ010000037">
    <property type="protein sequence ID" value="MDP5309150.1"/>
    <property type="molecule type" value="Genomic_DNA"/>
</dbReference>
<feature type="compositionally biased region" description="Basic and acidic residues" evidence="1">
    <location>
        <begin position="122"/>
        <end position="133"/>
    </location>
</feature>
<name>A0ABT9JHN6_9RHOB</name>
<feature type="compositionally biased region" description="Basic and acidic residues" evidence="1">
    <location>
        <begin position="148"/>
        <end position="158"/>
    </location>
</feature>
<protein>
    <submittedName>
        <fullName evidence="2">Uncharacterized protein</fullName>
    </submittedName>
</protein>
<feature type="region of interest" description="Disordered" evidence="1">
    <location>
        <begin position="114"/>
        <end position="133"/>
    </location>
</feature>
<evidence type="ECO:0000313" key="3">
    <source>
        <dbReference type="Proteomes" id="UP001224997"/>
    </source>
</evidence>
<accession>A0ABT9JHN6</accession>
<evidence type="ECO:0000256" key="1">
    <source>
        <dbReference type="SAM" id="MobiDB-lite"/>
    </source>
</evidence>
<proteinExistence type="predicted"/>
<comment type="caution">
    <text evidence="2">The sequence shown here is derived from an EMBL/GenBank/DDBJ whole genome shotgun (WGS) entry which is preliminary data.</text>
</comment>
<sequence length="167" mass="17610">MAPTVIGAQMVVPIRIDGRALVFDPVDKYAAYGGLADHGVEVSGPTISDVALSGNLLIITAAAPLSLRTVSYAMQAQDHSGALYQDGEGKGYAGHRGDIMEAAPLASYLVRLSSASSPRSGSPRDRLARHACRRAEYPRNGAALRRGAVYDHETETARRGGPLRAVP</sequence>
<feature type="region of interest" description="Disordered" evidence="1">
    <location>
        <begin position="147"/>
        <end position="167"/>
    </location>
</feature>
<evidence type="ECO:0000313" key="2">
    <source>
        <dbReference type="EMBL" id="MDP5309150.1"/>
    </source>
</evidence>
<gene>
    <name evidence="2" type="ORF">Q5Y72_18925</name>
</gene>